<reference evidence="1 2" key="1">
    <citation type="submission" date="2016-03" db="EMBL/GenBank/DDBJ databases">
        <title>Comparative genomics of the ectomycorrhizal sister species Rhizopogon vinicolor and Rhizopogon vesiculosus (Basidiomycota: Boletales) reveals a divergence of the mating type B locus.</title>
        <authorList>
            <person name="Mujic A.B."/>
            <person name="Kuo A."/>
            <person name="Tritt A."/>
            <person name="Lipzen A."/>
            <person name="Chen C."/>
            <person name="Johnson J."/>
            <person name="Sharma A."/>
            <person name="Barry K."/>
            <person name="Grigoriev I.V."/>
            <person name="Spatafora J.W."/>
        </authorList>
    </citation>
    <scope>NUCLEOTIDE SEQUENCE [LARGE SCALE GENOMIC DNA]</scope>
    <source>
        <strain evidence="1 2">AM-OR11-056</strain>
    </source>
</reference>
<dbReference type="EMBL" id="LVVM01003604">
    <property type="protein sequence ID" value="OJA14559.1"/>
    <property type="molecule type" value="Genomic_DNA"/>
</dbReference>
<dbReference type="Proteomes" id="UP000183567">
    <property type="component" value="Unassembled WGS sequence"/>
</dbReference>
<name>A0A1J8Q1K5_9AGAM</name>
<proteinExistence type="predicted"/>
<sequence>MGSTLSSMLSSAI</sequence>
<keyword evidence="2" id="KW-1185">Reference proteome</keyword>
<evidence type="ECO:0000313" key="1">
    <source>
        <dbReference type="EMBL" id="OJA14559.1"/>
    </source>
</evidence>
<organism evidence="1 2">
    <name type="scientific">Rhizopogon vesiculosus</name>
    <dbReference type="NCBI Taxonomy" id="180088"/>
    <lineage>
        <taxon>Eukaryota</taxon>
        <taxon>Fungi</taxon>
        <taxon>Dikarya</taxon>
        <taxon>Basidiomycota</taxon>
        <taxon>Agaricomycotina</taxon>
        <taxon>Agaricomycetes</taxon>
        <taxon>Agaricomycetidae</taxon>
        <taxon>Boletales</taxon>
        <taxon>Suillineae</taxon>
        <taxon>Rhizopogonaceae</taxon>
        <taxon>Rhizopogon</taxon>
    </lineage>
</organism>
<accession>A0A1J8Q1K5</accession>
<feature type="non-terminal residue" evidence="1">
    <location>
        <position position="13"/>
    </location>
</feature>
<gene>
    <name evidence="1" type="ORF">AZE42_13472</name>
</gene>
<evidence type="ECO:0000313" key="2">
    <source>
        <dbReference type="Proteomes" id="UP000183567"/>
    </source>
</evidence>
<comment type="caution">
    <text evidence="1">The sequence shown here is derived from an EMBL/GenBank/DDBJ whole genome shotgun (WGS) entry which is preliminary data.</text>
</comment>
<protein>
    <submittedName>
        <fullName evidence="1">Uncharacterized protein</fullName>
    </submittedName>
</protein>